<sequence length="141" mass="15439">MTLKRTLTALVTIIVDEAGRNAEFRDRIEAALSLAKPAPKPKPAVKSAMKVSPKPDGDTRRKGGRRTPAVLDPVDLAKLGEANLRRGLSGLDLEQLLDVVAQYGMDPGKLVMKWKDRERVIDRIVELALGRATKGDAFRAQ</sequence>
<proteinExistence type="predicted"/>
<dbReference type="RefSeq" id="WP_112863010.1">
    <property type="nucleotide sequence ID" value="NZ_UAQP01000014.1"/>
</dbReference>
<evidence type="ECO:0000256" key="1">
    <source>
        <dbReference type="SAM" id="MobiDB-lite"/>
    </source>
</evidence>
<evidence type="ECO:0000313" key="2">
    <source>
        <dbReference type="EMBL" id="SPU54919.1"/>
    </source>
</evidence>
<dbReference type="AlphaFoldDB" id="A0A2X1BFP0"/>
<name>A0A2X1BFP0_BREVE</name>
<reference evidence="2 3" key="1">
    <citation type="submission" date="2018-06" db="EMBL/GenBank/DDBJ databases">
        <authorList>
            <consortium name="Pathogen Informatics"/>
            <person name="Doyle S."/>
        </authorList>
    </citation>
    <scope>NUCLEOTIDE SEQUENCE [LARGE SCALE GENOMIC DNA]</scope>
    <source>
        <strain evidence="2 3">NCTC11166</strain>
    </source>
</reference>
<dbReference type="EMBL" id="UAQP01000014">
    <property type="protein sequence ID" value="SPU54919.1"/>
    <property type="molecule type" value="Genomic_DNA"/>
</dbReference>
<evidence type="ECO:0000313" key="3">
    <source>
        <dbReference type="Proteomes" id="UP000251186"/>
    </source>
</evidence>
<gene>
    <name evidence="2" type="ORF">NCTC11166_02307</name>
</gene>
<accession>A0A2X1BFP0</accession>
<feature type="region of interest" description="Disordered" evidence="1">
    <location>
        <begin position="35"/>
        <end position="70"/>
    </location>
</feature>
<protein>
    <submittedName>
        <fullName evidence="2">Uncharacterized protein</fullName>
    </submittedName>
</protein>
<dbReference type="Proteomes" id="UP000251186">
    <property type="component" value="Unassembled WGS sequence"/>
</dbReference>
<organism evidence="2 3">
    <name type="scientific">Brevundimonas vesicularis</name>
    <name type="common">Pseudomonas vesicularis</name>
    <dbReference type="NCBI Taxonomy" id="41276"/>
    <lineage>
        <taxon>Bacteria</taxon>
        <taxon>Pseudomonadati</taxon>
        <taxon>Pseudomonadota</taxon>
        <taxon>Alphaproteobacteria</taxon>
        <taxon>Caulobacterales</taxon>
        <taxon>Caulobacteraceae</taxon>
        <taxon>Brevundimonas</taxon>
    </lineage>
</organism>